<dbReference type="EMBL" id="JAGYWB010000018">
    <property type="protein sequence ID" value="KAI0491850.1"/>
    <property type="molecule type" value="Genomic_DNA"/>
</dbReference>
<sequence length="132" mass="15587">MKCLCSQVCQNRSDYITWQSEPLTGVLSIDIKNKMIEINKLIDPAVMLKAFIIFFVSNLFFLLDNLKTPRKLMYIASNVDEFSFIHWIGSIREFLVYEFNKIAIKFALKKPLDYINDFVHIVLCIYYFILLN</sequence>
<accession>A0A8T3A6J9</accession>
<proteinExistence type="predicted"/>
<dbReference type="Proteomes" id="UP000829196">
    <property type="component" value="Unassembled WGS sequence"/>
</dbReference>
<protein>
    <submittedName>
        <fullName evidence="2">Uncharacterized protein</fullName>
    </submittedName>
</protein>
<evidence type="ECO:0000256" key="1">
    <source>
        <dbReference type="SAM" id="Phobius"/>
    </source>
</evidence>
<keyword evidence="1" id="KW-1133">Transmembrane helix</keyword>
<organism evidence="2 3">
    <name type="scientific">Dendrobium nobile</name>
    <name type="common">Orchid</name>
    <dbReference type="NCBI Taxonomy" id="94219"/>
    <lineage>
        <taxon>Eukaryota</taxon>
        <taxon>Viridiplantae</taxon>
        <taxon>Streptophyta</taxon>
        <taxon>Embryophyta</taxon>
        <taxon>Tracheophyta</taxon>
        <taxon>Spermatophyta</taxon>
        <taxon>Magnoliopsida</taxon>
        <taxon>Liliopsida</taxon>
        <taxon>Asparagales</taxon>
        <taxon>Orchidaceae</taxon>
        <taxon>Epidendroideae</taxon>
        <taxon>Malaxideae</taxon>
        <taxon>Dendrobiinae</taxon>
        <taxon>Dendrobium</taxon>
    </lineage>
</organism>
<name>A0A8T3A6J9_DENNO</name>
<evidence type="ECO:0000313" key="3">
    <source>
        <dbReference type="Proteomes" id="UP000829196"/>
    </source>
</evidence>
<evidence type="ECO:0000313" key="2">
    <source>
        <dbReference type="EMBL" id="KAI0491850.1"/>
    </source>
</evidence>
<keyword evidence="1" id="KW-0472">Membrane</keyword>
<feature type="transmembrane region" description="Helical" evidence="1">
    <location>
        <begin position="45"/>
        <end position="63"/>
    </location>
</feature>
<dbReference type="AlphaFoldDB" id="A0A8T3A6J9"/>
<keyword evidence="3" id="KW-1185">Reference proteome</keyword>
<gene>
    <name evidence="2" type="ORF">KFK09_026111</name>
</gene>
<feature type="transmembrane region" description="Helical" evidence="1">
    <location>
        <begin position="114"/>
        <end position="131"/>
    </location>
</feature>
<keyword evidence="1" id="KW-0812">Transmembrane</keyword>
<comment type="caution">
    <text evidence="2">The sequence shown here is derived from an EMBL/GenBank/DDBJ whole genome shotgun (WGS) entry which is preliminary data.</text>
</comment>
<reference evidence="2" key="1">
    <citation type="journal article" date="2022" name="Front. Genet.">
        <title>Chromosome-Scale Assembly of the Dendrobium nobile Genome Provides Insights Into the Molecular Mechanism of the Biosynthesis of the Medicinal Active Ingredient of Dendrobium.</title>
        <authorList>
            <person name="Xu Q."/>
            <person name="Niu S.-C."/>
            <person name="Li K.-L."/>
            <person name="Zheng P.-J."/>
            <person name="Zhang X.-J."/>
            <person name="Jia Y."/>
            <person name="Liu Y."/>
            <person name="Niu Y.-X."/>
            <person name="Yu L.-H."/>
            <person name="Chen D.-F."/>
            <person name="Zhang G.-Q."/>
        </authorList>
    </citation>
    <scope>NUCLEOTIDE SEQUENCE</scope>
    <source>
        <tissue evidence="2">Leaf</tissue>
    </source>
</reference>